<feature type="binding site" evidence="7">
    <location>
        <position position="139"/>
    </location>
    <ligand>
        <name>substrate</name>
    </ligand>
</feature>
<dbReference type="Gene3D" id="3.20.20.140">
    <property type="entry name" value="Metal-dependent hydrolases"/>
    <property type="match status" value="1"/>
</dbReference>
<gene>
    <name evidence="10" type="ORF">MT2528_4753</name>
    <name evidence="11" type="ORF">NVI5450_4450</name>
</gene>
<feature type="binding site" evidence="8">
    <location>
        <position position="213"/>
    </location>
    <ligand>
        <name>Zn(2+)</name>
        <dbReference type="ChEBI" id="CHEBI:29105"/>
    </ligand>
</feature>
<comment type="catalytic activity">
    <reaction evidence="5">
        <text>N-acetyl-D-glucosamine 6-phosphate + H2O = D-glucosamine 6-phosphate + acetate</text>
        <dbReference type="Rhea" id="RHEA:22936"/>
        <dbReference type="ChEBI" id="CHEBI:15377"/>
        <dbReference type="ChEBI" id="CHEBI:30089"/>
        <dbReference type="ChEBI" id="CHEBI:57513"/>
        <dbReference type="ChEBI" id="CHEBI:58725"/>
        <dbReference type="EC" id="3.5.1.25"/>
    </reaction>
</comment>
<dbReference type="PATRIC" id="fig|80854.5.peg.1144"/>
<evidence type="ECO:0000256" key="8">
    <source>
        <dbReference type="PIRSR" id="PIRSR038994-3"/>
    </source>
</evidence>
<dbReference type="EMBL" id="FPLJ01000145">
    <property type="protein sequence ID" value="SGZ04123.1"/>
    <property type="molecule type" value="Genomic_DNA"/>
</dbReference>
<dbReference type="PIRSF" id="PIRSF038994">
    <property type="entry name" value="NagA"/>
    <property type="match status" value="1"/>
</dbReference>
<dbReference type="GeneID" id="61298195"/>
<dbReference type="SUPFAM" id="SSF51556">
    <property type="entry name" value="Metallo-dependent hydrolases"/>
    <property type="match status" value="1"/>
</dbReference>
<keyword evidence="2 8" id="KW-0479">Metal-binding</keyword>
<feature type="active site" description="Proton donor/acceptor" evidence="6">
    <location>
        <position position="270"/>
    </location>
</feature>
<dbReference type="InterPro" id="IPR006680">
    <property type="entry name" value="Amidohydro-rel"/>
</dbReference>
<evidence type="ECO:0000256" key="6">
    <source>
        <dbReference type="PIRSR" id="PIRSR038994-1"/>
    </source>
</evidence>
<evidence type="ECO:0000256" key="4">
    <source>
        <dbReference type="ARBA" id="ARBA00023277"/>
    </source>
</evidence>
<name>A0A090IAP9_9GAMM</name>
<feature type="domain" description="Amidohydrolase-related" evidence="9">
    <location>
        <begin position="51"/>
        <end position="375"/>
    </location>
</feature>
<keyword evidence="4 5" id="KW-0119">Carbohydrate metabolism</keyword>
<feature type="binding site" evidence="7">
    <location>
        <begin position="303"/>
        <end position="305"/>
    </location>
    <ligand>
        <name>substrate</name>
    </ligand>
</feature>
<dbReference type="NCBIfam" id="NF008371">
    <property type="entry name" value="PRK11170.1"/>
    <property type="match status" value="1"/>
</dbReference>
<keyword evidence="12" id="KW-1185">Reference proteome</keyword>
<evidence type="ECO:0000313" key="13">
    <source>
        <dbReference type="Proteomes" id="UP000183794"/>
    </source>
</evidence>
<dbReference type="STRING" id="80854.MVIS_1082"/>
<dbReference type="InterPro" id="IPR011059">
    <property type="entry name" value="Metal-dep_hydrolase_composite"/>
</dbReference>
<dbReference type="KEGG" id="mvs:MVIS_1082"/>
<feature type="binding site" evidence="8">
    <location>
        <position position="192"/>
    </location>
    <ligand>
        <name>Zn(2+)</name>
        <dbReference type="ChEBI" id="CHEBI:29105"/>
    </ligand>
</feature>
<dbReference type="HOGENOM" id="CLU_032482_2_2_6"/>
<dbReference type="OrthoDB" id="9776488at2"/>
<evidence type="ECO:0000259" key="9">
    <source>
        <dbReference type="Pfam" id="PF01979"/>
    </source>
</evidence>
<dbReference type="Pfam" id="PF01979">
    <property type="entry name" value="Amidohydro_1"/>
    <property type="match status" value="1"/>
</dbReference>
<dbReference type="Proteomes" id="UP000183794">
    <property type="component" value="Unassembled WGS sequence"/>
</dbReference>
<protein>
    <recommendedName>
        <fullName evidence="5">N-acetylgalactosamine-6-phosphate deacetylase</fullName>
        <ecNumber evidence="5">3.5.1.25</ecNumber>
    </recommendedName>
    <alternativeName>
        <fullName evidence="5">N-acetylglucosamine-6-phosphate deacetylase</fullName>
    </alternativeName>
</protein>
<comment type="cofactor">
    <cofactor evidence="8">
        <name>a divalent metal cation</name>
        <dbReference type="ChEBI" id="CHEBI:60240"/>
    </cofactor>
    <text evidence="8">Binds 1 divalent metal cation per subunit.</text>
</comment>
<feature type="binding site" evidence="8">
    <location>
        <position position="128"/>
    </location>
    <ligand>
        <name>Zn(2+)</name>
        <dbReference type="ChEBI" id="CHEBI:29105"/>
    </ligand>
</feature>
<dbReference type="Gene3D" id="2.30.40.10">
    <property type="entry name" value="Urease, subunit C, domain 1"/>
    <property type="match status" value="1"/>
</dbReference>
<evidence type="ECO:0000256" key="7">
    <source>
        <dbReference type="PIRSR" id="PIRSR038994-2"/>
    </source>
</evidence>
<dbReference type="GO" id="GO:0006046">
    <property type="term" value="P:N-acetylglucosamine catabolic process"/>
    <property type="evidence" value="ECO:0007669"/>
    <property type="project" value="TreeGrafter"/>
</dbReference>
<dbReference type="Proteomes" id="UP000182660">
    <property type="component" value="Unassembled WGS sequence"/>
</dbReference>
<dbReference type="PANTHER" id="PTHR11113:SF14">
    <property type="entry name" value="N-ACETYLGLUCOSAMINE-6-PHOSPHATE DEACETYLASE"/>
    <property type="match status" value="1"/>
</dbReference>
<evidence type="ECO:0000256" key="2">
    <source>
        <dbReference type="ARBA" id="ARBA00022723"/>
    </source>
</evidence>
<feature type="binding site" evidence="7">
    <location>
        <position position="248"/>
    </location>
    <ligand>
        <name>substrate</name>
    </ligand>
</feature>
<accession>A0A090IAP9</accession>
<evidence type="ECO:0000256" key="3">
    <source>
        <dbReference type="ARBA" id="ARBA00022801"/>
    </source>
</evidence>
<dbReference type="InterPro" id="IPR032466">
    <property type="entry name" value="Metal_Hydrolase"/>
</dbReference>
<dbReference type="GO" id="GO:0046872">
    <property type="term" value="F:metal ion binding"/>
    <property type="evidence" value="ECO:0007669"/>
    <property type="project" value="UniProtKB-KW"/>
</dbReference>
<organism evidence="11 13">
    <name type="scientific">Moritella viscosa</name>
    <dbReference type="NCBI Taxonomy" id="80854"/>
    <lineage>
        <taxon>Bacteria</taxon>
        <taxon>Pseudomonadati</taxon>
        <taxon>Pseudomonadota</taxon>
        <taxon>Gammaproteobacteria</taxon>
        <taxon>Alteromonadales</taxon>
        <taxon>Moritellaceae</taxon>
        <taxon>Moritella</taxon>
    </lineage>
</organism>
<dbReference type="NCBIfam" id="TIGR00221">
    <property type="entry name" value="nagA"/>
    <property type="match status" value="1"/>
</dbReference>
<dbReference type="SUPFAM" id="SSF51338">
    <property type="entry name" value="Composite domain of metallo-dependent hydrolases"/>
    <property type="match status" value="1"/>
</dbReference>
<dbReference type="PANTHER" id="PTHR11113">
    <property type="entry name" value="N-ACETYLGLUCOSAMINE-6-PHOSPHATE DEACETYLASE"/>
    <property type="match status" value="1"/>
</dbReference>
<dbReference type="RefSeq" id="WP_045109458.1">
    <property type="nucleotide sequence ID" value="NZ_CAWQZC010000047.1"/>
</dbReference>
<dbReference type="EC" id="3.5.1.25" evidence="5"/>
<comment type="similarity">
    <text evidence="1 5">Belongs to the metallo-dependent hydrolases superfamily. NagA family.</text>
</comment>
<evidence type="ECO:0000313" key="11">
    <source>
        <dbReference type="EMBL" id="SGZ17044.1"/>
    </source>
</evidence>
<reference evidence="11 13" key="1">
    <citation type="submission" date="2016-11" db="EMBL/GenBank/DDBJ databases">
        <authorList>
            <person name="Jaros S."/>
            <person name="Januszkiewicz K."/>
            <person name="Wedrychowicz H."/>
        </authorList>
    </citation>
    <scope>NUCLEOTIDE SEQUENCE [LARGE SCALE GENOMIC DNA]</scope>
    <source>
        <strain evidence="11">NVI 5450</strain>
    </source>
</reference>
<dbReference type="FunFam" id="3.20.20.140:FF:000004">
    <property type="entry name" value="N-acetylglucosamine-6-phosphate deacetylase"/>
    <property type="match status" value="1"/>
</dbReference>
<dbReference type="AlphaFoldDB" id="A0A090IAP9"/>
<proteinExistence type="inferred from homology"/>
<feature type="binding site" evidence="7">
    <location>
        <begin position="216"/>
        <end position="217"/>
    </location>
    <ligand>
        <name>substrate</name>
    </ligand>
</feature>
<dbReference type="InterPro" id="IPR003764">
    <property type="entry name" value="GlcNAc_6-P_deAcase"/>
</dbReference>
<dbReference type="EMBL" id="FPLD01000131">
    <property type="protein sequence ID" value="SGZ17044.1"/>
    <property type="molecule type" value="Genomic_DNA"/>
</dbReference>
<reference evidence="10 12" key="2">
    <citation type="submission" date="2016-11" db="EMBL/GenBank/DDBJ databases">
        <authorList>
            <person name="Klemetsen T."/>
        </authorList>
    </citation>
    <scope>NUCLEOTIDE SEQUENCE [LARGE SCALE GENOMIC DNA]</scope>
    <source>
        <strain evidence="10">MT 2528</strain>
    </source>
</reference>
<evidence type="ECO:0000313" key="12">
    <source>
        <dbReference type="Proteomes" id="UP000182660"/>
    </source>
</evidence>
<dbReference type="CDD" id="cd00854">
    <property type="entry name" value="NagA"/>
    <property type="match status" value="1"/>
</dbReference>
<dbReference type="GO" id="GO:0008448">
    <property type="term" value="F:N-acetylglucosamine-6-phosphate deacetylase activity"/>
    <property type="evidence" value="ECO:0007669"/>
    <property type="project" value="UniProtKB-UniRule"/>
</dbReference>
<evidence type="ECO:0000256" key="5">
    <source>
        <dbReference type="PIRNR" id="PIRNR038994"/>
    </source>
</evidence>
<sequence length="378" mass="40410">MYALTNCTIYTNDSVLTEHCVIVDGEYIHDLVAIADCPTDIERIDLVGASLTAGFIDLQLNGCGGVLFNTDISINTLEIMQKTNERFGCTSYLPTLITATDAEMKSAIDTMTAYLEKHSNQALGLHLEGPYLSTAKKGIHSINLIRRSEQTMIDHICTNSAVISKVTLAPENTDATHIAQLTAADILVSVGHTNATYTECMQGFEAGARFATHLFNAMSSITGRDPGVVGAIYDHKDVYAGIIVDGHHVDYANVRMSHKLMGEKLVLVTDAVAPAGANIESFDFVGTEVFYRDGKCVGADGTLGGSALTMIEAVENTVKHVGLPLAETLRMANLYPAKAIGVADKLGSIAKGKVANLTAFNADFTVIKTIVNGQVKSF</sequence>
<evidence type="ECO:0000256" key="1">
    <source>
        <dbReference type="ARBA" id="ARBA00010716"/>
    </source>
</evidence>
<evidence type="ECO:0000313" key="10">
    <source>
        <dbReference type="EMBL" id="SGZ04123.1"/>
    </source>
</evidence>
<keyword evidence="3 5" id="KW-0378">Hydrolase</keyword>
<feature type="binding site" evidence="7">
    <location>
        <position position="224"/>
    </location>
    <ligand>
        <name>substrate</name>
    </ligand>
</feature>